<dbReference type="PANTHER" id="PTHR24422">
    <property type="entry name" value="CHEMOTAXIS PROTEIN METHYLTRANSFERASE"/>
    <property type="match status" value="1"/>
</dbReference>
<dbReference type="FunFam" id="3.40.50.150:FF:000366">
    <property type="entry name" value="Chemotaxis protein methyltransferase"/>
    <property type="match status" value="1"/>
</dbReference>
<evidence type="ECO:0000256" key="4">
    <source>
        <dbReference type="ARBA" id="ARBA00022691"/>
    </source>
</evidence>
<dbReference type="InterPro" id="IPR050903">
    <property type="entry name" value="Bact_Chemotaxis_MeTrfase"/>
</dbReference>
<accession>A0A1S7QBW4</accession>
<dbReference type="SUPFAM" id="SSF47757">
    <property type="entry name" value="Chemotaxis receptor methyltransferase CheR, N-terminal domain"/>
    <property type="match status" value="1"/>
</dbReference>
<evidence type="ECO:0000256" key="6">
    <source>
        <dbReference type="PIRSR" id="PIRSR000410-1"/>
    </source>
</evidence>
<protein>
    <recommendedName>
        <fullName evidence="5">Chemotaxis protein methyltransferase</fullName>
        <ecNumber evidence="5">2.1.1.80</ecNumber>
    </recommendedName>
</protein>
<dbReference type="GO" id="GO:0032259">
    <property type="term" value="P:methylation"/>
    <property type="evidence" value="ECO:0007669"/>
    <property type="project" value="UniProtKB-KW"/>
</dbReference>
<dbReference type="Pfam" id="PF01739">
    <property type="entry name" value="CheR"/>
    <property type="match status" value="1"/>
</dbReference>
<evidence type="ECO:0000313" key="9">
    <source>
        <dbReference type="Proteomes" id="UP000191988"/>
    </source>
</evidence>
<comment type="catalytic activity">
    <reaction evidence="1 5">
        <text>L-glutamyl-[protein] + S-adenosyl-L-methionine = [protein]-L-glutamate 5-O-methyl ester + S-adenosyl-L-homocysteine</text>
        <dbReference type="Rhea" id="RHEA:24452"/>
        <dbReference type="Rhea" id="RHEA-COMP:10208"/>
        <dbReference type="Rhea" id="RHEA-COMP:10311"/>
        <dbReference type="ChEBI" id="CHEBI:29973"/>
        <dbReference type="ChEBI" id="CHEBI:57856"/>
        <dbReference type="ChEBI" id="CHEBI:59789"/>
        <dbReference type="ChEBI" id="CHEBI:82795"/>
        <dbReference type="EC" id="2.1.1.80"/>
    </reaction>
</comment>
<evidence type="ECO:0000256" key="1">
    <source>
        <dbReference type="ARBA" id="ARBA00001541"/>
    </source>
</evidence>
<dbReference type="InterPro" id="IPR022642">
    <property type="entry name" value="CheR_C"/>
</dbReference>
<evidence type="ECO:0000313" key="8">
    <source>
        <dbReference type="EMBL" id="CUX34075.1"/>
    </source>
</evidence>
<feature type="binding site" evidence="6">
    <location>
        <position position="110"/>
    </location>
    <ligand>
        <name>S-adenosyl-L-methionine</name>
        <dbReference type="ChEBI" id="CHEBI:59789"/>
    </ligand>
</feature>
<keyword evidence="3 5" id="KW-0808">Transferase</keyword>
<dbReference type="EC" id="2.1.1.80" evidence="5"/>
<dbReference type="SUPFAM" id="SSF53335">
    <property type="entry name" value="S-adenosyl-L-methionine-dependent methyltransferases"/>
    <property type="match status" value="1"/>
</dbReference>
<dbReference type="Gene3D" id="3.40.50.150">
    <property type="entry name" value="Vaccinia Virus protein VP39"/>
    <property type="match status" value="1"/>
</dbReference>
<organism evidence="8 9">
    <name type="scientific">Agrobacterium tomkonis CFBP 6623</name>
    <dbReference type="NCBI Taxonomy" id="1183432"/>
    <lineage>
        <taxon>Bacteria</taxon>
        <taxon>Pseudomonadati</taxon>
        <taxon>Pseudomonadota</taxon>
        <taxon>Alphaproteobacteria</taxon>
        <taxon>Hyphomicrobiales</taxon>
        <taxon>Rhizobiaceae</taxon>
        <taxon>Rhizobium/Agrobacterium group</taxon>
        <taxon>Agrobacterium</taxon>
        <taxon>Agrobacterium tumefaciens complex</taxon>
    </lineage>
</organism>
<keyword evidence="4 5" id="KW-0949">S-adenosyl-L-methionine</keyword>
<dbReference type="InterPro" id="IPR026024">
    <property type="entry name" value="Chemotaxis_MeTrfase_CheR"/>
</dbReference>
<dbReference type="STRING" id="1183432.AGR3A_Cc420170"/>
<dbReference type="Proteomes" id="UP000191988">
    <property type="component" value="Unassembled WGS sequence"/>
</dbReference>
<feature type="binding site" evidence="6">
    <location>
        <begin position="232"/>
        <end position="233"/>
    </location>
    <ligand>
        <name>S-adenosyl-L-methionine</name>
        <dbReference type="ChEBI" id="CHEBI:59789"/>
    </ligand>
</feature>
<dbReference type="Pfam" id="PF03705">
    <property type="entry name" value="CheR_N"/>
    <property type="match status" value="1"/>
</dbReference>
<dbReference type="InterPro" id="IPR022641">
    <property type="entry name" value="CheR_N"/>
</dbReference>
<comment type="function">
    <text evidence="5">Methylation of the membrane-bound methyl-accepting chemotaxis proteins (MCP) to form gamma-glutamyl methyl ester residues in MCP.</text>
</comment>
<dbReference type="EMBL" id="FBWK01000037">
    <property type="protein sequence ID" value="CUX34075.1"/>
    <property type="molecule type" value="Genomic_DNA"/>
</dbReference>
<keyword evidence="2 5" id="KW-0489">Methyltransferase</keyword>
<dbReference type="InterPro" id="IPR029063">
    <property type="entry name" value="SAM-dependent_MTases_sf"/>
</dbReference>
<dbReference type="InterPro" id="IPR000780">
    <property type="entry name" value="CheR_MeTrfase"/>
</dbReference>
<feature type="binding site" evidence="6">
    <location>
        <position position="104"/>
    </location>
    <ligand>
        <name>S-adenosyl-L-methionine</name>
        <dbReference type="ChEBI" id="CHEBI:59789"/>
    </ligand>
</feature>
<feature type="binding site" evidence="6">
    <location>
        <position position="148"/>
    </location>
    <ligand>
        <name>S-adenosyl-L-methionine</name>
        <dbReference type="ChEBI" id="CHEBI:59789"/>
    </ligand>
</feature>
<evidence type="ECO:0000259" key="7">
    <source>
        <dbReference type="PROSITE" id="PS50123"/>
    </source>
</evidence>
<sequence length="312" mass="35285">MRRQVESGSFMAALNFSDQRQSPDDVLASGEYPLTRRDLSEIAAMIYADAGIYLNDTKASLVYSRLSKHIRNLGLSGFREYCTLVSSTEGATARREMLSHLTTNFTRFFRENHHFEHLRDEVLPGLIARAKSGGRVRIWSAACSDGQEPYSIALTVLAMFPNAADYDFKILATDIDPKILAQARAGVYDDNALETVSPAMRKQWFTEVDAGGRRKFRIDDKVKRLITFNELNLMTQWPFKGNFDVIFCRNVVIYFDEPTQTRIWSRFAGLLPEGGHLYIGHSERVAGDAKNLFDNTGITTYRYIGHASGRKA</sequence>
<feature type="binding site" evidence="6">
    <location>
        <position position="106"/>
    </location>
    <ligand>
        <name>S-adenosyl-L-methionine</name>
        <dbReference type="ChEBI" id="CHEBI:59789"/>
    </ligand>
</feature>
<evidence type="ECO:0000256" key="3">
    <source>
        <dbReference type="ARBA" id="ARBA00022679"/>
    </source>
</evidence>
<feature type="binding site" evidence="6">
    <location>
        <position position="174"/>
    </location>
    <ligand>
        <name>S-adenosyl-L-methionine</name>
        <dbReference type="ChEBI" id="CHEBI:59789"/>
    </ligand>
</feature>
<dbReference type="AlphaFoldDB" id="A0A1S7QBW4"/>
<dbReference type="SMART" id="SM00138">
    <property type="entry name" value="MeTrc"/>
    <property type="match status" value="1"/>
</dbReference>
<dbReference type="InterPro" id="IPR036804">
    <property type="entry name" value="CheR_N_sf"/>
</dbReference>
<dbReference type="PIRSF" id="PIRSF000410">
    <property type="entry name" value="CheR"/>
    <property type="match status" value="1"/>
</dbReference>
<name>A0A1S7QBW4_9HYPH</name>
<evidence type="ECO:0000256" key="2">
    <source>
        <dbReference type="ARBA" id="ARBA00022603"/>
    </source>
</evidence>
<dbReference type="PRINTS" id="PR00996">
    <property type="entry name" value="CHERMTFRASE"/>
</dbReference>
<dbReference type="PROSITE" id="PS50123">
    <property type="entry name" value="CHER"/>
    <property type="match status" value="1"/>
</dbReference>
<evidence type="ECO:0000256" key="5">
    <source>
        <dbReference type="PIRNR" id="PIRNR000410"/>
    </source>
</evidence>
<dbReference type="Gene3D" id="1.10.155.10">
    <property type="entry name" value="Chemotaxis receptor methyltransferase CheR, N-terminal domain"/>
    <property type="match status" value="1"/>
</dbReference>
<keyword evidence="9" id="KW-1185">Reference proteome</keyword>
<proteinExistence type="predicted"/>
<feature type="domain" description="CheR-type methyltransferase" evidence="7">
    <location>
        <begin position="27"/>
        <end position="306"/>
    </location>
</feature>
<reference evidence="9" key="1">
    <citation type="submission" date="2016-01" db="EMBL/GenBank/DDBJ databases">
        <authorList>
            <person name="Regsiter A."/>
            <person name="william w."/>
        </authorList>
    </citation>
    <scope>NUCLEOTIDE SEQUENCE [LARGE SCALE GENOMIC DNA]</scope>
    <source>
        <strain evidence="9">CFBP 6623</strain>
    </source>
</reference>
<gene>
    <name evidence="8" type="primary">cheR</name>
    <name evidence="8" type="ORF">AGR3A_Cc420170</name>
</gene>
<dbReference type="GO" id="GO:0008983">
    <property type="term" value="F:protein-glutamate O-methyltransferase activity"/>
    <property type="evidence" value="ECO:0007669"/>
    <property type="project" value="UniProtKB-EC"/>
</dbReference>
<dbReference type="PANTHER" id="PTHR24422:SF19">
    <property type="entry name" value="CHEMOTAXIS PROTEIN METHYLTRANSFERASE"/>
    <property type="match status" value="1"/>
</dbReference>
<feature type="binding site" evidence="6">
    <location>
        <begin position="249"/>
        <end position="250"/>
    </location>
    <ligand>
        <name>S-adenosyl-L-methionine</name>
        <dbReference type="ChEBI" id="CHEBI:59789"/>
    </ligand>
</feature>